<sequence length="239" mass="26342">MKIQCDVCGKDAAAVFCTADEAALCQNCDNRVHNANKLASKHPRFSLLNPQIKESPRCDICQKRQALLFCQEDRALLCRECDTPIHTANELTKKHNRFLLTGVKLSPDASSYQAATSSSGSQSERKITTSVANEVHNQSNSNANCSETSSNPMRGNESSLPAGEQASDSTSSISEYLMETLPGWHVEDLLDPSSHYGFCKIDEQVSSFSDEESRCTSGFFNKRHAYMFTSYISSSSKSK</sequence>
<dbReference type="GO" id="GO:0009640">
    <property type="term" value="P:photomorphogenesis"/>
    <property type="evidence" value="ECO:0007669"/>
    <property type="project" value="TreeGrafter"/>
</dbReference>
<dbReference type="PANTHER" id="PTHR31832:SF87">
    <property type="entry name" value="B-BOX ZINC FINGER PROTEIN 20"/>
    <property type="match status" value="1"/>
</dbReference>
<evidence type="ECO:0000313" key="13">
    <source>
        <dbReference type="Proteomes" id="UP001190926"/>
    </source>
</evidence>
<accession>A0AAD4NZ49</accession>
<evidence type="ECO:0000256" key="7">
    <source>
        <dbReference type="ARBA" id="ARBA00023163"/>
    </source>
</evidence>
<evidence type="ECO:0000256" key="4">
    <source>
        <dbReference type="ARBA" id="ARBA00022771"/>
    </source>
</evidence>
<feature type="domain" description="B box-type" evidence="11">
    <location>
        <begin position="1"/>
        <end position="47"/>
    </location>
</feature>
<dbReference type="GO" id="GO:0006355">
    <property type="term" value="P:regulation of DNA-templated transcription"/>
    <property type="evidence" value="ECO:0007669"/>
    <property type="project" value="TreeGrafter"/>
</dbReference>
<keyword evidence="8" id="KW-0539">Nucleus</keyword>
<evidence type="ECO:0000259" key="11">
    <source>
        <dbReference type="PROSITE" id="PS50119"/>
    </source>
</evidence>
<dbReference type="InterPro" id="IPR049808">
    <property type="entry name" value="CONSTANS-like_Bbox1"/>
</dbReference>
<feature type="domain" description="B box-type" evidence="11">
    <location>
        <begin position="53"/>
        <end position="100"/>
    </location>
</feature>
<keyword evidence="7" id="KW-0804">Transcription</keyword>
<keyword evidence="2" id="KW-0479">Metal-binding</keyword>
<evidence type="ECO:0000256" key="2">
    <source>
        <dbReference type="ARBA" id="ARBA00022723"/>
    </source>
</evidence>
<evidence type="ECO:0000256" key="5">
    <source>
        <dbReference type="ARBA" id="ARBA00022833"/>
    </source>
</evidence>
<dbReference type="FunFam" id="3.30.160.60:FF:000856">
    <property type="entry name" value="B-box zinc finger protein 21"/>
    <property type="match status" value="1"/>
</dbReference>
<dbReference type="GO" id="GO:0000976">
    <property type="term" value="F:transcription cis-regulatory region binding"/>
    <property type="evidence" value="ECO:0007669"/>
    <property type="project" value="UniProtKB-ARBA"/>
</dbReference>
<keyword evidence="13" id="KW-1185">Reference proteome</keyword>
<feature type="region of interest" description="Disordered" evidence="10">
    <location>
        <begin position="133"/>
        <end position="171"/>
    </location>
</feature>
<keyword evidence="6" id="KW-0805">Transcription regulation</keyword>
<evidence type="ECO:0000256" key="6">
    <source>
        <dbReference type="ARBA" id="ARBA00023015"/>
    </source>
</evidence>
<dbReference type="EMBL" id="SDAM02004199">
    <property type="protein sequence ID" value="KAH6820346.1"/>
    <property type="molecule type" value="Genomic_DNA"/>
</dbReference>
<dbReference type="SMART" id="SM00336">
    <property type="entry name" value="BBOX"/>
    <property type="match status" value="2"/>
</dbReference>
<keyword evidence="4 9" id="KW-0863">Zinc-finger</keyword>
<keyword evidence="3" id="KW-0677">Repeat</keyword>
<name>A0AAD4NZ49_PERFH</name>
<evidence type="ECO:0000256" key="8">
    <source>
        <dbReference type="ARBA" id="ARBA00023242"/>
    </source>
</evidence>
<comment type="subcellular location">
    <subcellularLocation>
        <location evidence="1">Nucleus</location>
    </subcellularLocation>
</comment>
<feature type="compositionally biased region" description="Polar residues" evidence="10">
    <location>
        <begin position="133"/>
        <end position="159"/>
    </location>
</feature>
<evidence type="ECO:0000256" key="9">
    <source>
        <dbReference type="PROSITE-ProRule" id="PRU00024"/>
    </source>
</evidence>
<dbReference type="GO" id="GO:0008270">
    <property type="term" value="F:zinc ion binding"/>
    <property type="evidence" value="ECO:0007669"/>
    <property type="project" value="UniProtKB-KW"/>
</dbReference>
<dbReference type="Pfam" id="PF00643">
    <property type="entry name" value="zf-B_box"/>
    <property type="match status" value="2"/>
</dbReference>
<protein>
    <submittedName>
        <fullName evidence="12">Salt tolerance homolog2</fullName>
    </submittedName>
</protein>
<organism evidence="12 13">
    <name type="scientific">Perilla frutescens var. hirtella</name>
    <name type="common">Perilla citriodora</name>
    <name type="synonym">Perilla setoyensis</name>
    <dbReference type="NCBI Taxonomy" id="608512"/>
    <lineage>
        <taxon>Eukaryota</taxon>
        <taxon>Viridiplantae</taxon>
        <taxon>Streptophyta</taxon>
        <taxon>Embryophyta</taxon>
        <taxon>Tracheophyta</taxon>
        <taxon>Spermatophyta</taxon>
        <taxon>Magnoliopsida</taxon>
        <taxon>eudicotyledons</taxon>
        <taxon>Gunneridae</taxon>
        <taxon>Pentapetalae</taxon>
        <taxon>asterids</taxon>
        <taxon>lamiids</taxon>
        <taxon>Lamiales</taxon>
        <taxon>Lamiaceae</taxon>
        <taxon>Nepetoideae</taxon>
        <taxon>Elsholtzieae</taxon>
        <taxon>Perilla</taxon>
    </lineage>
</organism>
<keyword evidence="5" id="KW-0862">Zinc</keyword>
<evidence type="ECO:0000256" key="1">
    <source>
        <dbReference type="ARBA" id="ARBA00004123"/>
    </source>
</evidence>
<evidence type="ECO:0000256" key="3">
    <source>
        <dbReference type="ARBA" id="ARBA00022737"/>
    </source>
</evidence>
<dbReference type="GO" id="GO:0005634">
    <property type="term" value="C:nucleus"/>
    <property type="evidence" value="ECO:0007669"/>
    <property type="project" value="UniProtKB-SubCell"/>
</dbReference>
<gene>
    <name evidence="12" type="ORF">C2S53_019703</name>
</gene>
<dbReference type="AlphaFoldDB" id="A0AAD4NZ49"/>
<evidence type="ECO:0000256" key="10">
    <source>
        <dbReference type="SAM" id="MobiDB-lite"/>
    </source>
</evidence>
<dbReference type="InterPro" id="IPR000315">
    <property type="entry name" value="Znf_B-box"/>
</dbReference>
<dbReference type="InterPro" id="IPR051979">
    <property type="entry name" value="B-box_zinc_finger"/>
</dbReference>
<evidence type="ECO:0000313" key="12">
    <source>
        <dbReference type="EMBL" id="KAH6820346.1"/>
    </source>
</evidence>
<reference evidence="12 13" key="1">
    <citation type="journal article" date="2021" name="Nat. Commun.">
        <title>Incipient diploidization of the medicinal plant Perilla within 10,000 years.</title>
        <authorList>
            <person name="Zhang Y."/>
            <person name="Shen Q."/>
            <person name="Leng L."/>
            <person name="Zhang D."/>
            <person name="Chen S."/>
            <person name="Shi Y."/>
            <person name="Ning Z."/>
            <person name="Chen S."/>
        </authorList>
    </citation>
    <scope>NUCLEOTIDE SEQUENCE [LARGE SCALE GENOMIC DNA]</scope>
    <source>
        <strain evidence="13">cv. PC099</strain>
    </source>
</reference>
<dbReference type="Gene3D" id="3.30.160.60">
    <property type="entry name" value="Classic Zinc Finger"/>
    <property type="match status" value="1"/>
</dbReference>
<dbReference type="Proteomes" id="UP001190926">
    <property type="component" value="Unassembled WGS sequence"/>
</dbReference>
<dbReference type="PANTHER" id="PTHR31832">
    <property type="entry name" value="B-BOX ZINC FINGER PROTEIN 22"/>
    <property type="match status" value="1"/>
</dbReference>
<dbReference type="PROSITE" id="PS50119">
    <property type="entry name" value="ZF_BBOX"/>
    <property type="match status" value="2"/>
</dbReference>
<comment type="caution">
    <text evidence="12">The sequence shown here is derived from an EMBL/GenBank/DDBJ whole genome shotgun (WGS) entry which is preliminary data.</text>
</comment>
<dbReference type="CDD" id="cd19821">
    <property type="entry name" value="Bbox1_BBX-like"/>
    <property type="match status" value="2"/>
</dbReference>
<proteinExistence type="predicted"/>